<proteinExistence type="inferred from homology"/>
<accession>A0ABU6X764</accession>
<sequence>MSPWFYNGNRWCACVLTPPPPYCFLIVTPTSLASYVKSIYFYTDKYFGSPLLGKLARLKQAKDEAENKIAEHRAQLGYEFKKKVSESTRGFGANVKRLEQETDSNIHHLKFESSRISSGDVDSMLFGYVTTLKN</sequence>
<dbReference type="Gene3D" id="1.20.5.2950">
    <property type="match status" value="1"/>
</dbReference>
<keyword evidence="4" id="KW-0375">Hydrogen ion transport</keyword>
<dbReference type="EMBL" id="JASCZI010211533">
    <property type="protein sequence ID" value="MED6193951.1"/>
    <property type="molecule type" value="Genomic_DNA"/>
</dbReference>
<name>A0ABU6X764_9FABA</name>
<evidence type="ECO:0000256" key="1">
    <source>
        <dbReference type="ARBA" id="ARBA00003847"/>
    </source>
</evidence>
<dbReference type="Proteomes" id="UP001341840">
    <property type="component" value="Unassembled WGS sequence"/>
</dbReference>
<dbReference type="InterPro" id="IPR005124">
    <property type="entry name" value="V-ATPase_G"/>
</dbReference>
<keyword evidence="3" id="KW-0813">Transport</keyword>
<evidence type="ECO:0000256" key="2">
    <source>
        <dbReference type="ARBA" id="ARBA00010066"/>
    </source>
</evidence>
<dbReference type="PANTHER" id="PTHR12713:SF11">
    <property type="entry name" value="V-TYPE PROTON ATPASE SUBUNIT G"/>
    <property type="match status" value="1"/>
</dbReference>
<comment type="function">
    <text evidence="1">Catalytic subunit of the peripheral V1 complex of vacuolar ATPase (V-ATPase). V-ATPase is responsible for acidifying a variety of intracellular compartments in eukaryotic cells.</text>
</comment>
<evidence type="ECO:0000256" key="3">
    <source>
        <dbReference type="ARBA" id="ARBA00022448"/>
    </source>
</evidence>
<evidence type="ECO:0000313" key="6">
    <source>
        <dbReference type="EMBL" id="MED6193951.1"/>
    </source>
</evidence>
<dbReference type="Pfam" id="PF03179">
    <property type="entry name" value="V-ATPase_G"/>
    <property type="match status" value="1"/>
</dbReference>
<keyword evidence="5" id="KW-0406">Ion transport</keyword>
<evidence type="ECO:0008006" key="8">
    <source>
        <dbReference type="Google" id="ProtNLM"/>
    </source>
</evidence>
<keyword evidence="7" id="KW-1185">Reference proteome</keyword>
<evidence type="ECO:0000256" key="4">
    <source>
        <dbReference type="ARBA" id="ARBA00022781"/>
    </source>
</evidence>
<organism evidence="6 7">
    <name type="scientific">Stylosanthes scabra</name>
    <dbReference type="NCBI Taxonomy" id="79078"/>
    <lineage>
        <taxon>Eukaryota</taxon>
        <taxon>Viridiplantae</taxon>
        <taxon>Streptophyta</taxon>
        <taxon>Embryophyta</taxon>
        <taxon>Tracheophyta</taxon>
        <taxon>Spermatophyta</taxon>
        <taxon>Magnoliopsida</taxon>
        <taxon>eudicotyledons</taxon>
        <taxon>Gunneridae</taxon>
        <taxon>Pentapetalae</taxon>
        <taxon>rosids</taxon>
        <taxon>fabids</taxon>
        <taxon>Fabales</taxon>
        <taxon>Fabaceae</taxon>
        <taxon>Papilionoideae</taxon>
        <taxon>50 kb inversion clade</taxon>
        <taxon>dalbergioids sensu lato</taxon>
        <taxon>Dalbergieae</taxon>
        <taxon>Pterocarpus clade</taxon>
        <taxon>Stylosanthes</taxon>
    </lineage>
</organism>
<reference evidence="6 7" key="1">
    <citation type="journal article" date="2023" name="Plants (Basel)">
        <title>Bridging the Gap: Combining Genomics and Transcriptomics Approaches to Understand Stylosanthes scabra, an Orphan Legume from the Brazilian Caatinga.</title>
        <authorList>
            <person name="Ferreira-Neto J.R.C."/>
            <person name="da Silva M.D."/>
            <person name="Binneck E."/>
            <person name="de Melo N.F."/>
            <person name="da Silva R.H."/>
            <person name="de Melo A.L.T.M."/>
            <person name="Pandolfi V."/>
            <person name="Bustamante F.O."/>
            <person name="Brasileiro-Vidal A.C."/>
            <person name="Benko-Iseppon A.M."/>
        </authorList>
    </citation>
    <scope>NUCLEOTIDE SEQUENCE [LARGE SCALE GENOMIC DNA]</scope>
    <source>
        <tissue evidence="6">Leaves</tissue>
    </source>
</reference>
<comment type="caution">
    <text evidence="6">The sequence shown here is derived from an EMBL/GenBank/DDBJ whole genome shotgun (WGS) entry which is preliminary data.</text>
</comment>
<gene>
    <name evidence="6" type="ORF">PIB30_023967</name>
</gene>
<protein>
    <recommendedName>
        <fullName evidence="8">V-type proton ATPase subunit G</fullName>
    </recommendedName>
</protein>
<dbReference type="PANTHER" id="PTHR12713">
    <property type="entry name" value="VACUOLAR ATP SYNTHASE SUBUNIT G"/>
    <property type="match status" value="1"/>
</dbReference>
<evidence type="ECO:0000256" key="5">
    <source>
        <dbReference type="ARBA" id="ARBA00023065"/>
    </source>
</evidence>
<evidence type="ECO:0000313" key="7">
    <source>
        <dbReference type="Proteomes" id="UP001341840"/>
    </source>
</evidence>
<comment type="similarity">
    <text evidence="2">Belongs to the V-ATPase G subunit family.</text>
</comment>